<comment type="caution">
    <text evidence="7">The sequence shown here is derived from an EMBL/GenBank/DDBJ whole genome shotgun (WGS) entry which is preliminary data.</text>
</comment>
<feature type="domain" description="Solute-binding protein family 5" evidence="6">
    <location>
        <begin position="95"/>
        <end position="452"/>
    </location>
</feature>
<dbReference type="Pfam" id="PF00496">
    <property type="entry name" value="SBP_bac_5"/>
    <property type="match status" value="1"/>
</dbReference>
<dbReference type="InterPro" id="IPR030678">
    <property type="entry name" value="Peptide/Ni-bd"/>
</dbReference>
<proteinExistence type="inferred from homology"/>
<dbReference type="PROSITE" id="PS51257">
    <property type="entry name" value="PROKAR_LIPOPROTEIN"/>
    <property type="match status" value="1"/>
</dbReference>
<protein>
    <submittedName>
        <fullName evidence="7">Peptide/nickel transport system substrate-binding protein</fullName>
    </submittedName>
</protein>
<evidence type="ECO:0000256" key="3">
    <source>
        <dbReference type="ARBA" id="ARBA00022729"/>
    </source>
</evidence>
<evidence type="ECO:0000313" key="7">
    <source>
        <dbReference type="EMBL" id="MDQ0256428.1"/>
    </source>
</evidence>
<reference evidence="7 8" key="1">
    <citation type="submission" date="2023-07" db="EMBL/GenBank/DDBJ databases">
        <title>Genomic Encyclopedia of Type Strains, Phase IV (KMG-IV): sequencing the most valuable type-strain genomes for metagenomic binning, comparative biology and taxonomic classification.</title>
        <authorList>
            <person name="Goeker M."/>
        </authorList>
    </citation>
    <scope>NUCLEOTIDE SEQUENCE [LARGE SCALE GENOMIC DNA]</scope>
    <source>
        <strain evidence="7 8">DSM 9768</strain>
    </source>
</reference>
<dbReference type="PANTHER" id="PTHR30290">
    <property type="entry name" value="PERIPLASMIC BINDING COMPONENT OF ABC TRANSPORTER"/>
    <property type="match status" value="1"/>
</dbReference>
<dbReference type="CDD" id="cd08498">
    <property type="entry name" value="PBP2_NikA_DppA_OppA_like_2"/>
    <property type="match status" value="1"/>
</dbReference>
<dbReference type="SUPFAM" id="SSF53850">
    <property type="entry name" value="Periplasmic binding protein-like II"/>
    <property type="match status" value="1"/>
</dbReference>
<dbReference type="Gene3D" id="3.40.190.10">
    <property type="entry name" value="Periplasmic binding protein-like II"/>
    <property type="match status" value="1"/>
</dbReference>
<comment type="similarity">
    <text evidence="1">Belongs to the bacterial solute-binding protein 5 family.</text>
</comment>
<feature type="compositionally biased region" description="Basic and acidic residues" evidence="4">
    <location>
        <begin position="31"/>
        <end position="51"/>
    </location>
</feature>
<dbReference type="PIRSF" id="PIRSF002741">
    <property type="entry name" value="MppA"/>
    <property type="match status" value="1"/>
</dbReference>
<name>A0ABT9ZYV6_9BACI</name>
<dbReference type="InterPro" id="IPR039424">
    <property type="entry name" value="SBP_5"/>
</dbReference>
<evidence type="ECO:0000256" key="4">
    <source>
        <dbReference type="SAM" id="MobiDB-lite"/>
    </source>
</evidence>
<dbReference type="Gene3D" id="3.10.105.10">
    <property type="entry name" value="Dipeptide-binding Protein, Domain 3"/>
    <property type="match status" value="1"/>
</dbReference>
<dbReference type="EMBL" id="JAUSUG010000016">
    <property type="protein sequence ID" value="MDQ0256428.1"/>
    <property type="molecule type" value="Genomic_DNA"/>
</dbReference>
<evidence type="ECO:0000256" key="2">
    <source>
        <dbReference type="ARBA" id="ARBA00022448"/>
    </source>
</evidence>
<keyword evidence="2" id="KW-0813">Transport</keyword>
<evidence type="ECO:0000256" key="5">
    <source>
        <dbReference type="SAM" id="SignalP"/>
    </source>
</evidence>
<dbReference type="Gene3D" id="3.90.76.10">
    <property type="entry name" value="Dipeptide-binding Protein, Domain 1"/>
    <property type="match status" value="1"/>
</dbReference>
<organism evidence="7 8">
    <name type="scientific">Evansella vedderi</name>
    <dbReference type="NCBI Taxonomy" id="38282"/>
    <lineage>
        <taxon>Bacteria</taxon>
        <taxon>Bacillati</taxon>
        <taxon>Bacillota</taxon>
        <taxon>Bacilli</taxon>
        <taxon>Bacillales</taxon>
        <taxon>Bacillaceae</taxon>
        <taxon>Evansella</taxon>
    </lineage>
</organism>
<sequence length="530" mass="60492">MKKTLMFMVVLCGLLILSLVACSNAEEANVDQEKTNTEEEGKEVSESEQDQERILTIAIPNDIYSFDIHDHNQIDTEAVHINIFSYLLTRQTDMEVEPDLLESYEPVDDVTWAMSLKEGITFHNGDPLTAEDVKFTLERVANDDTLQEHGRLKVIKEVKILNDYEFEIITDGAQPTLMNLLSRIGSGILPKNYIEENGWDHFLSNPIGTGPFKFVEWRRDDRIILEPYENYFEGRVQGIDQVVFRVIPEVSTRINELLTGGVDIVTDLTPDDMQRINAQEGVSAVSAPSQRVGFLGLHHGEEHPTSDPKVREAIELAIDNEAITKQILLGEATPTRTRITPGNFGAHPRLYNTYLYDPNRAKQLLEEAGYGDGLELTLTLADNHYLKANEINEVIASMLAQVGIDVNIQFVDWSRFLELRNAGDYGQMYFAVYGNSIFDSSIGLQEFASNVGWDRASYRNEEVTELWEQALNNMNFDEREEQYQRIQEIVAEERPKIYLYHQNEVYGVSDDVIFTPRTDSMLVIKDMRMQ</sequence>
<feature type="chain" id="PRO_5046080139" evidence="5">
    <location>
        <begin position="26"/>
        <end position="530"/>
    </location>
</feature>
<evidence type="ECO:0000313" key="8">
    <source>
        <dbReference type="Proteomes" id="UP001230005"/>
    </source>
</evidence>
<dbReference type="RefSeq" id="WP_307328526.1">
    <property type="nucleotide sequence ID" value="NZ_JAUSUG010000016.1"/>
</dbReference>
<feature type="signal peptide" evidence="5">
    <location>
        <begin position="1"/>
        <end position="25"/>
    </location>
</feature>
<accession>A0ABT9ZYV6</accession>
<evidence type="ECO:0000259" key="6">
    <source>
        <dbReference type="Pfam" id="PF00496"/>
    </source>
</evidence>
<keyword evidence="8" id="KW-1185">Reference proteome</keyword>
<dbReference type="InterPro" id="IPR000914">
    <property type="entry name" value="SBP_5_dom"/>
</dbReference>
<feature type="region of interest" description="Disordered" evidence="4">
    <location>
        <begin position="28"/>
        <end position="51"/>
    </location>
</feature>
<evidence type="ECO:0000256" key="1">
    <source>
        <dbReference type="ARBA" id="ARBA00005695"/>
    </source>
</evidence>
<dbReference type="Proteomes" id="UP001230005">
    <property type="component" value="Unassembled WGS sequence"/>
</dbReference>
<dbReference type="PANTHER" id="PTHR30290:SF9">
    <property type="entry name" value="OLIGOPEPTIDE-BINDING PROTEIN APPA"/>
    <property type="match status" value="1"/>
</dbReference>
<keyword evidence="3 5" id="KW-0732">Signal</keyword>
<gene>
    <name evidence="7" type="ORF">J2S74_003848</name>
</gene>